<evidence type="ECO:0000313" key="1">
    <source>
        <dbReference type="EMBL" id="MBI6630734.1"/>
    </source>
</evidence>
<comment type="caution">
    <text evidence="1">The sequence shown here is derived from an EMBL/GenBank/DDBJ whole genome shotgun (WGS) entry which is preliminary data.</text>
</comment>
<evidence type="ECO:0000313" key="2">
    <source>
        <dbReference type="Proteomes" id="UP000613255"/>
    </source>
</evidence>
<keyword evidence="2" id="KW-1185">Reference proteome</keyword>
<dbReference type="Proteomes" id="UP000613255">
    <property type="component" value="Unassembled WGS sequence"/>
</dbReference>
<organism evidence="1 2">
    <name type="scientific">Pontibaca salina</name>
    <dbReference type="NCBI Taxonomy" id="2795731"/>
    <lineage>
        <taxon>Bacteria</taxon>
        <taxon>Pseudomonadati</taxon>
        <taxon>Pseudomonadota</taxon>
        <taxon>Alphaproteobacteria</taxon>
        <taxon>Rhodobacterales</taxon>
        <taxon>Roseobacteraceae</taxon>
        <taxon>Pontibaca</taxon>
    </lineage>
</organism>
<dbReference type="EMBL" id="JAEIJD010000012">
    <property type="protein sequence ID" value="MBI6630734.1"/>
    <property type="molecule type" value="Genomic_DNA"/>
</dbReference>
<protein>
    <submittedName>
        <fullName evidence="1">Uncharacterized protein</fullName>
    </submittedName>
</protein>
<name>A0A934M4B4_9RHOB</name>
<accession>A0A934M4B4</accession>
<reference evidence="1" key="1">
    <citation type="submission" date="2020-12" db="EMBL/GenBank/DDBJ databases">
        <title>Pontibaca salina gen. nov., sp. nov., isolated from marine sediment.</title>
        <authorList>
            <person name="Bo J."/>
            <person name="Wang S."/>
            <person name="Song X."/>
            <person name="Du Z."/>
        </authorList>
    </citation>
    <scope>NUCLEOTIDE SEQUENCE</scope>
    <source>
        <strain evidence="1">S1109L</strain>
    </source>
</reference>
<sequence length="273" mass="30319">MSTKSSLKRIASEPNWIAFAKALRGAMRSPEQHGFESVDRLLDAVARLRGVEVATLRNPLAAELWLARNAPEQTFSEKDEISMTGVLLLAQISSLSSTLASDLAPKFFSGEVSRSQLRAALETAKKEAGGLGGVAHERFRKAMAFENFVFSYLSENLDALGFGAAAKIERCPRKASFPCDFIVSVDGHPTMAIEVKGHRQKHHRRYLLQVLGMLSLLTRKYPGALLIAPSSWDDSMKTLSEWRDEFRMDNLHLATIDDQISPDSAILHFFNKV</sequence>
<dbReference type="RefSeq" id="WP_198686754.1">
    <property type="nucleotide sequence ID" value="NZ_JAEIJD010000012.1"/>
</dbReference>
<gene>
    <name evidence="1" type="ORF">JAO82_12675</name>
</gene>
<proteinExistence type="predicted"/>
<dbReference type="AlphaFoldDB" id="A0A934M4B4"/>